<dbReference type="Proteomes" id="UP001638806">
    <property type="component" value="Unassembled WGS sequence"/>
</dbReference>
<comment type="caution">
    <text evidence="1">The sequence shown here is derived from an EMBL/GenBank/DDBJ whole genome shotgun (WGS) entry which is preliminary data.</text>
</comment>
<name>A0ACC4E2P1_PURLI</name>
<proteinExistence type="predicted"/>
<sequence>MNIEVTRIDFNVSIPIKPPLFSGKGQSPLFRIKPRRLEVNLKFGPSGATEPPCARVTIEQVRSRSNPPAQHPGVSHMPRKTYWKATPDNDSGD</sequence>
<accession>A0ACC4E2P1</accession>
<dbReference type="EMBL" id="JBGNUJ010000003">
    <property type="protein sequence ID" value="KAL3962432.1"/>
    <property type="molecule type" value="Genomic_DNA"/>
</dbReference>
<keyword evidence="2" id="KW-1185">Reference proteome</keyword>
<organism evidence="1 2">
    <name type="scientific">Purpureocillium lilacinum</name>
    <name type="common">Paecilomyces lilacinus</name>
    <dbReference type="NCBI Taxonomy" id="33203"/>
    <lineage>
        <taxon>Eukaryota</taxon>
        <taxon>Fungi</taxon>
        <taxon>Dikarya</taxon>
        <taxon>Ascomycota</taxon>
        <taxon>Pezizomycotina</taxon>
        <taxon>Sordariomycetes</taxon>
        <taxon>Hypocreomycetidae</taxon>
        <taxon>Hypocreales</taxon>
        <taxon>Ophiocordycipitaceae</taxon>
        <taxon>Purpureocillium</taxon>
    </lineage>
</organism>
<reference evidence="1" key="1">
    <citation type="submission" date="2024-12" db="EMBL/GenBank/DDBJ databases">
        <title>Comparative genomics and development of molecular markers within Purpureocillium lilacinum and among Purpureocillium species.</title>
        <authorList>
            <person name="Yeh Z.-Y."/>
            <person name="Ni N.-T."/>
            <person name="Lo P.-H."/>
            <person name="Mushyakhwo K."/>
            <person name="Lin C.-F."/>
            <person name="Nai Y.-S."/>
        </authorList>
    </citation>
    <scope>NUCLEOTIDE SEQUENCE</scope>
    <source>
        <strain evidence="1">NCHU-NPUST-175</strain>
    </source>
</reference>
<gene>
    <name evidence="1" type="ORF">ACCO45_003955</name>
</gene>
<evidence type="ECO:0000313" key="1">
    <source>
        <dbReference type="EMBL" id="KAL3962432.1"/>
    </source>
</evidence>
<evidence type="ECO:0000313" key="2">
    <source>
        <dbReference type="Proteomes" id="UP001638806"/>
    </source>
</evidence>
<protein>
    <submittedName>
        <fullName evidence="1">Uncharacterized protein</fullName>
    </submittedName>
</protein>